<proteinExistence type="predicted"/>
<evidence type="ECO:0008006" key="4">
    <source>
        <dbReference type="Google" id="ProtNLM"/>
    </source>
</evidence>
<dbReference type="EMBL" id="QAPG01000057">
    <property type="protein sequence ID" value="TDZ34030.1"/>
    <property type="molecule type" value="Genomic_DNA"/>
</dbReference>
<organism evidence="2 3">
    <name type="scientific">Colletotrichum spinosum</name>
    <dbReference type="NCBI Taxonomy" id="1347390"/>
    <lineage>
        <taxon>Eukaryota</taxon>
        <taxon>Fungi</taxon>
        <taxon>Dikarya</taxon>
        <taxon>Ascomycota</taxon>
        <taxon>Pezizomycotina</taxon>
        <taxon>Sordariomycetes</taxon>
        <taxon>Hypocreomycetidae</taxon>
        <taxon>Glomerellales</taxon>
        <taxon>Glomerellaceae</taxon>
        <taxon>Colletotrichum</taxon>
        <taxon>Colletotrichum orbiculare species complex</taxon>
    </lineage>
</organism>
<gene>
    <name evidence="2" type="ORF">C8035_v000660</name>
</gene>
<protein>
    <recommendedName>
        <fullName evidence="4">Secreted protein</fullName>
    </recommendedName>
</protein>
<comment type="caution">
    <text evidence="2">The sequence shown here is derived from an EMBL/GenBank/DDBJ whole genome shotgun (WGS) entry which is preliminary data.</text>
</comment>
<feature type="chain" id="PRO_5020933696" description="Secreted protein" evidence="1">
    <location>
        <begin position="24"/>
        <end position="87"/>
    </location>
</feature>
<dbReference type="Proteomes" id="UP000295083">
    <property type="component" value="Unassembled WGS sequence"/>
</dbReference>
<evidence type="ECO:0000313" key="3">
    <source>
        <dbReference type="Proteomes" id="UP000295083"/>
    </source>
</evidence>
<evidence type="ECO:0000256" key="1">
    <source>
        <dbReference type="SAM" id="SignalP"/>
    </source>
</evidence>
<name>A0A4R8Q9J8_9PEZI</name>
<sequence>MKLYTIASFLLAFQAQQSPFAEAAIERTWCQWKTAGPVPGSGDNCSAADIAECKKTDCVWACNRGDWTTAARWRSNDNQCDCYCVQL</sequence>
<dbReference type="AlphaFoldDB" id="A0A4R8Q9J8"/>
<evidence type="ECO:0000313" key="2">
    <source>
        <dbReference type="EMBL" id="TDZ34030.1"/>
    </source>
</evidence>
<keyword evidence="1" id="KW-0732">Signal</keyword>
<reference evidence="2 3" key="1">
    <citation type="submission" date="2018-11" db="EMBL/GenBank/DDBJ databases">
        <title>Genome sequence and assembly of Colletotrichum spinosum.</title>
        <authorList>
            <person name="Gan P."/>
            <person name="Shirasu K."/>
        </authorList>
    </citation>
    <scope>NUCLEOTIDE SEQUENCE [LARGE SCALE GENOMIC DNA]</scope>
    <source>
        <strain evidence="2 3">CBS 515.97</strain>
    </source>
</reference>
<accession>A0A4R8Q9J8</accession>
<feature type="signal peptide" evidence="1">
    <location>
        <begin position="1"/>
        <end position="23"/>
    </location>
</feature>
<keyword evidence="3" id="KW-1185">Reference proteome</keyword>